<organism evidence="4 5">
    <name type="scientific">Dioscorea cayennensis subsp. rotundata</name>
    <name type="common">White Guinea yam</name>
    <name type="synonym">Dioscorea rotundata</name>
    <dbReference type="NCBI Taxonomy" id="55577"/>
    <lineage>
        <taxon>Eukaryota</taxon>
        <taxon>Viridiplantae</taxon>
        <taxon>Streptophyta</taxon>
        <taxon>Embryophyta</taxon>
        <taxon>Tracheophyta</taxon>
        <taxon>Spermatophyta</taxon>
        <taxon>Magnoliopsida</taxon>
        <taxon>Liliopsida</taxon>
        <taxon>Dioscoreales</taxon>
        <taxon>Dioscoreaceae</taxon>
        <taxon>Dioscorea</taxon>
    </lineage>
</organism>
<dbReference type="PRINTS" id="PR00301">
    <property type="entry name" value="HEATSHOCK70"/>
</dbReference>
<dbReference type="SUPFAM" id="SSF100934">
    <property type="entry name" value="Heat shock protein 70kD (HSP70), C-terminal subdomain"/>
    <property type="match status" value="1"/>
</dbReference>
<evidence type="ECO:0000313" key="5">
    <source>
        <dbReference type="RefSeq" id="XP_039139579.1"/>
    </source>
</evidence>
<feature type="coiled-coil region" evidence="3">
    <location>
        <begin position="488"/>
        <end position="515"/>
    </location>
</feature>
<dbReference type="GO" id="GO:0140662">
    <property type="term" value="F:ATP-dependent protein folding chaperone"/>
    <property type="evidence" value="ECO:0007669"/>
    <property type="project" value="InterPro"/>
</dbReference>
<dbReference type="InterPro" id="IPR043129">
    <property type="entry name" value="ATPase_NBD"/>
</dbReference>
<dbReference type="InterPro" id="IPR013126">
    <property type="entry name" value="Hsp_70_fam"/>
</dbReference>
<dbReference type="AlphaFoldDB" id="A0AB40CI42"/>
<dbReference type="GO" id="GO:0005829">
    <property type="term" value="C:cytosol"/>
    <property type="evidence" value="ECO:0007669"/>
    <property type="project" value="TreeGrafter"/>
</dbReference>
<proteinExistence type="predicted"/>
<dbReference type="RefSeq" id="XP_039139579.1">
    <property type="nucleotide sequence ID" value="XM_039283645.1"/>
</dbReference>
<keyword evidence="4" id="KW-1185">Reference proteome</keyword>
<gene>
    <name evidence="5" type="primary">LOC120276910</name>
</gene>
<dbReference type="PANTHER" id="PTHR45639">
    <property type="entry name" value="HSC70CB, ISOFORM G-RELATED"/>
    <property type="match status" value="1"/>
</dbReference>
<dbReference type="PANTHER" id="PTHR45639:SF10">
    <property type="entry name" value="HEAT SHOCK 70 KDA PROTEIN 16 ISOFORM X1"/>
    <property type="match status" value="1"/>
</dbReference>
<keyword evidence="2" id="KW-0067">ATP-binding</keyword>
<dbReference type="FunFam" id="3.30.420.40:FF:000171">
    <property type="entry name" value="Heat shock 70 kDa protein 4"/>
    <property type="match status" value="1"/>
</dbReference>
<evidence type="ECO:0000313" key="4">
    <source>
        <dbReference type="Proteomes" id="UP001515500"/>
    </source>
</evidence>
<name>A0AB40CI42_DIOCR</name>
<reference evidence="5" key="1">
    <citation type="submission" date="2025-08" db="UniProtKB">
        <authorList>
            <consortium name="RefSeq"/>
        </authorList>
    </citation>
    <scope>IDENTIFICATION</scope>
</reference>
<dbReference type="Gene3D" id="1.20.1270.10">
    <property type="match status" value="1"/>
</dbReference>
<dbReference type="FunFam" id="3.90.640.10:FF:000004">
    <property type="entry name" value="Heat shock 70 kDa protein 4"/>
    <property type="match status" value="1"/>
</dbReference>
<dbReference type="InterPro" id="IPR029048">
    <property type="entry name" value="HSP70_C_sf"/>
</dbReference>
<keyword evidence="3" id="KW-0175">Coiled coil</keyword>
<dbReference type="Pfam" id="PF00012">
    <property type="entry name" value="HSP70"/>
    <property type="match status" value="1"/>
</dbReference>
<dbReference type="GO" id="GO:0005524">
    <property type="term" value="F:ATP binding"/>
    <property type="evidence" value="ECO:0007669"/>
    <property type="project" value="UniProtKB-KW"/>
</dbReference>
<evidence type="ECO:0000256" key="3">
    <source>
        <dbReference type="SAM" id="Coils"/>
    </source>
</evidence>
<dbReference type="SUPFAM" id="SSF53067">
    <property type="entry name" value="Actin-like ATPase domain"/>
    <property type="match status" value="2"/>
</dbReference>
<dbReference type="Gene3D" id="3.90.640.10">
    <property type="entry name" value="Actin, Chain A, domain 4"/>
    <property type="match status" value="1"/>
</dbReference>
<evidence type="ECO:0000256" key="1">
    <source>
        <dbReference type="ARBA" id="ARBA00022741"/>
    </source>
</evidence>
<accession>A0AB40CI42</accession>
<dbReference type="GeneID" id="120276910"/>
<keyword evidence="1" id="KW-0547">Nucleotide-binding</keyword>
<protein>
    <submittedName>
        <fullName evidence="5">Heat shock 70 kDa protein 16-like</fullName>
    </submittedName>
</protein>
<dbReference type="GO" id="GO:0005634">
    <property type="term" value="C:nucleus"/>
    <property type="evidence" value="ECO:0007669"/>
    <property type="project" value="TreeGrafter"/>
</dbReference>
<sequence length="598" mass="66555">MNSPPRIAGDEMIAVGFDVGNGTCTISTVRQGVVDVLLIDEPALISFSDKQRFIGSSASSLLYPSSTFSDIKDLLLSQPRSQYRVWFLKKEITFTPVHLLGMLLSRLKLIAERSLGVPVSDCVISLPSYADQFGRGAYLQAFKIAGLKPLRLIHDTTATALGYGIYKTDFYNCEILVFVDVGHCGTQVSVVVFKSSGLRVLSHAADRRLGGRDFDEILFKHFSKQFEDEYQIDVSSNAKASIRLKAECEKVKKVLSANAEASMSIECLMDDKDVKGFIKREEFEKLASGLLDRLLLPCENALSDAGFVVDEVQSVELIGSASGIPAITRILSSFFGKEPSRTLDVRECVARGCALQCAMLACGVKIKNYQVHDLLPHSLRFELDSGWIRNNQVLLKGAFFPTVKVVNVPVRGGFSHLSASSIHTDENGQPLDGSQIIDTFFSCSLPLEVDSQVKGRPWSRLDRPIDMYFRGALDCSELVSAGLLEMQLADQDKLVERIKDRKNELQALVNEFSGNFLERYRRFATETERMAIFISVEQSQEVLCVEGVDLTENVYNSELLKLKKLLEPIVNRFKDEEARPQATRELVQCIVDNKLAVE</sequence>
<dbReference type="Gene3D" id="3.30.420.40">
    <property type="match status" value="2"/>
</dbReference>
<evidence type="ECO:0000256" key="2">
    <source>
        <dbReference type="ARBA" id="ARBA00022840"/>
    </source>
</evidence>
<dbReference type="Proteomes" id="UP001515500">
    <property type="component" value="Chromosome 15"/>
</dbReference>